<proteinExistence type="predicted"/>
<dbReference type="KEGG" id="cel:CELE_C16D2.3"/>
<gene>
    <name evidence="2 4" type="ORF">C16D2.3</name>
    <name evidence="2" type="ORF">CELE_C16D2.3</name>
</gene>
<dbReference type="GeneID" id="13186374"/>
<evidence type="ECO:0000313" key="2">
    <source>
        <dbReference type="EMBL" id="CBM41192.1"/>
    </source>
</evidence>
<keyword evidence="3" id="KW-1185">Reference proteome</keyword>
<dbReference type="OrthoDB" id="10379674at2759"/>
<dbReference type="CTD" id="13186374"/>
<dbReference type="AGR" id="WB:WBGene00195144"/>
<feature type="signal peptide" evidence="1">
    <location>
        <begin position="1"/>
        <end position="18"/>
    </location>
</feature>
<keyword evidence="1" id="KW-0732">Signal</keyword>
<dbReference type="eggNOG" id="ENOG502TKIW">
    <property type="taxonomic scope" value="Eukaryota"/>
</dbReference>
<name>D6VPA5_CAEEL</name>
<feature type="chain" id="PRO_5003088944" evidence="1">
    <location>
        <begin position="19"/>
        <end position="70"/>
    </location>
</feature>
<dbReference type="EMBL" id="BX284602">
    <property type="protein sequence ID" value="CBM41192.1"/>
    <property type="molecule type" value="Genomic_DNA"/>
</dbReference>
<dbReference type="PaxDb" id="6239-C16D2.3"/>
<sequence>MFISHLVFMILCFKLVFTTYDLRDGQLPLERFQVAQIIGGNVKNSEAKTDHHIPDKLIFPPVNYYHYRFK</sequence>
<evidence type="ECO:0000256" key="1">
    <source>
        <dbReference type="SAM" id="SignalP"/>
    </source>
</evidence>
<protein>
    <submittedName>
        <fullName evidence="2">Secreted protein</fullName>
    </submittedName>
</protein>
<organism evidence="2 3">
    <name type="scientific">Caenorhabditis elegans</name>
    <dbReference type="NCBI Taxonomy" id="6239"/>
    <lineage>
        <taxon>Eukaryota</taxon>
        <taxon>Metazoa</taxon>
        <taxon>Ecdysozoa</taxon>
        <taxon>Nematoda</taxon>
        <taxon>Chromadorea</taxon>
        <taxon>Rhabditida</taxon>
        <taxon>Rhabditina</taxon>
        <taxon>Rhabditomorpha</taxon>
        <taxon>Rhabditoidea</taxon>
        <taxon>Rhabditidae</taxon>
        <taxon>Peloderinae</taxon>
        <taxon>Caenorhabditis</taxon>
    </lineage>
</organism>
<evidence type="ECO:0000313" key="3">
    <source>
        <dbReference type="Proteomes" id="UP000001940"/>
    </source>
</evidence>
<dbReference type="FunCoup" id="D6VPA5">
    <property type="interactions" value="226"/>
</dbReference>
<dbReference type="Proteomes" id="UP000001940">
    <property type="component" value="Chromosome II"/>
</dbReference>
<accession>D6VPA5</accession>
<dbReference type="WormBase" id="C16D2.3">
    <property type="protein sequence ID" value="CE45107"/>
    <property type="gene ID" value="WBGene00195144"/>
</dbReference>
<dbReference type="Bgee" id="WBGene00195144">
    <property type="expression patterns" value="Expressed in larva and 1 other cell type or tissue"/>
</dbReference>
<dbReference type="InParanoid" id="D6VPA5"/>
<reference evidence="2 3" key="1">
    <citation type="journal article" date="1998" name="Science">
        <title>Genome sequence of the nematode C. elegans: a platform for investigating biology.</title>
        <authorList>
            <consortium name="The C. elegans sequencing consortium"/>
            <person name="Sulson J.E."/>
            <person name="Waterston R."/>
        </authorList>
    </citation>
    <scope>NUCLEOTIDE SEQUENCE [LARGE SCALE GENOMIC DNA]</scope>
    <source>
        <strain evidence="2 3">Bristol N2</strain>
    </source>
</reference>
<evidence type="ECO:0000313" key="4">
    <source>
        <dbReference type="WormBase" id="C16D2.3"/>
    </source>
</evidence>
<dbReference type="HOGENOM" id="CLU_201375_0_0_1"/>
<dbReference type="RefSeq" id="NP_001254202.1">
    <property type="nucleotide sequence ID" value="NM_001267273.3"/>
</dbReference>
<dbReference type="AlphaFoldDB" id="D6VPA5"/>
<dbReference type="OMA" id="PRNYYHY"/>